<feature type="domain" description="ABC transporter" evidence="4">
    <location>
        <begin position="4"/>
        <end position="256"/>
    </location>
</feature>
<dbReference type="InterPro" id="IPR003439">
    <property type="entry name" value="ABC_transporter-like_ATP-bd"/>
</dbReference>
<dbReference type="GO" id="GO:0015192">
    <property type="term" value="F:L-phenylalanine transmembrane transporter activity"/>
    <property type="evidence" value="ECO:0007669"/>
    <property type="project" value="TreeGrafter"/>
</dbReference>
<evidence type="ECO:0000256" key="3">
    <source>
        <dbReference type="ARBA" id="ARBA00022840"/>
    </source>
</evidence>
<dbReference type="SMART" id="SM00382">
    <property type="entry name" value="AAA"/>
    <property type="match status" value="1"/>
</dbReference>
<evidence type="ECO:0000259" key="4">
    <source>
        <dbReference type="PROSITE" id="PS50893"/>
    </source>
</evidence>
<dbReference type="RefSeq" id="WP_114297428.1">
    <property type="nucleotide sequence ID" value="NZ_QPJT01000008.1"/>
</dbReference>
<dbReference type="GO" id="GO:0015808">
    <property type="term" value="P:L-alanine transport"/>
    <property type="evidence" value="ECO:0007669"/>
    <property type="project" value="TreeGrafter"/>
</dbReference>
<reference evidence="5 6" key="1">
    <citation type="submission" date="2018-07" db="EMBL/GenBank/DDBJ databases">
        <title>Genomic Encyclopedia of Type Strains, Phase IV (KMG-IV): sequencing the most valuable type-strain genomes for metagenomic binning, comparative biology and taxonomic classification.</title>
        <authorList>
            <person name="Goeker M."/>
        </authorList>
    </citation>
    <scope>NUCLEOTIDE SEQUENCE [LARGE SCALE GENOMIC DNA]</scope>
    <source>
        <strain evidence="5 6">DSM 27016</strain>
    </source>
</reference>
<keyword evidence="2" id="KW-0547">Nucleotide-binding</keyword>
<dbReference type="Gene3D" id="3.40.50.300">
    <property type="entry name" value="P-loop containing nucleotide triphosphate hydrolases"/>
    <property type="match status" value="1"/>
</dbReference>
<dbReference type="OrthoDB" id="9805514at2"/>
<dbReference type="PANTHER" id="PTHR45772:SF7">
    <property type="entry name" value="AMINO ACID ABC TRANSPORTER ATP-BINDING PROTEIN"/>
    <property type="match status" value="1"/>
</dbReference>
<evidence type="ECO:0000313" key="6">
    <source>
        <dbReference type="Proteomes" id="UP000253034"/>
    </source>
</evidence>
<protein>
    <submittedName>
        <fullName evidence="5">Amino acid/amide ABC transporter ATP-binding protein 1 (HAAT family)</fullName>
    </submittedName>
</protein>
<dbReference type="FunFam" id="3.40.50.300:FF:000421">
    <property type="entry name" value="Branched-chain amino acid ABC transporter ATP-binding protein"/>
    <property type="match status" value="1"/>
</dbReference>
<dbReference type="GO" id="GO:0016887">
    <property type="term" value="F:ATP hydrolysis activity"/>
    <property type="evidence" value="ECO:0007669"/>
    <property type="project" value="InterPro"/>
</dbReference>
<dbReference type="GO" id="GO:1903805">
    <property type="term" value="P:L-valine import across plasma membrane"/>
    <property type="evidence" value="ECO:0007669"/>
    <property type="project" value="TreeGrafter"/>
</dbReference>
<dbReference type="InterPro" id="IPR032823">
    <property type="entry name" value="BCA_ABC_TP_C"/>
</dbReference>
<dbReference type="PROSITE" id="PS50893">
    <property type="entry name" value="ABC_TRANSPORTER_2"/>
    <property type="match status" value="1"/>
</dbReference>
<dbReference type="SUPFAM" id="SSF52540">
    <property type="entry name" value="P-loop containing nucleoside triphosphate hydrolases"/>
    <property type="match status" value="1"/>
</dbReference>
<comment type="caution">
    <text evidence="5">The sequence shown here is derived from an EMBL/GenBank/DDBJ whole genome shotgun (WGS) entry which is preliminary data.</text>
</comment>
<keyword evidence="6" id="KW-1185">Reference proteome</keyword>
<dbReference type="InterPro" id="IPR051120">
    <property type="entry name" value="ABC_AA/LPS_Transport"/>
</dbReference>
<dbReference type="Pfam" id="PF12399">
    <property type="entry name" value="BCA_ABC_TP_C"/>
    <property type="match status" value="1"/>
</dbReference>
<evidence type="ECO:0000256" key="2">
    <source>
        <dbReference type="ARBA" id="ARBA00022741"/>
    </source>
</evidence>
<dbReference type="AlphaFoldDB" id="A0A369BC11"/>
<dbReference type="Proteomes" id="UP000253034">
    <property type="component" value="Unassembled WGS sequence"/>
</dbReference>
<accession>A0A369BC11</accession>
<dbReference type="GO" id="GO:0042941">
    <property type="term" value="P:D-alanine transmembrane transport"/>
    <property type="evidence" value="ECO:0007669"/>
    <property type="project" value="TreeGrafter"/>
</dbReference>
<sequence length="261" mass="29149">MEILSVKNLTKSFGGLMAVSNANIVLNKGELVGLIGPNGAGKTTVFNLLTGVYVPSSGSVEFSTAKGVKKLNGLKPYAITRLGMARTFQNIRLFKDLTVLDNVRIAMHSNIRYGLMTTFLRLPSFFREEMETVQKAERLLEIFNLNSKKAELAKNLPYGEQRRLEIARALATNPSILLLDEPAAGMNPNETAELTDLIQWIRKEFDLTILLIEHDMSLVMKICERLYVLDYGTVIAEGKPEEIKINKRVIEAYLGEEVLDA</sequence>
<dbReference type="GO" id="GO:0005304">
    <property type="term" value="F:L-valine transmembrane transporter activity"/>
    <property type="evidence" value="ECO:0007669"/>
    <property type="project" value="TreeGrafter"/>
</dbReference>
<dbReference type="InterPro" id="IPR027417">
    <property type="entry name" value="P-loop_NTPase"/>
</dbReference>
<organism evidence="5 6">
    <name type="scientific">Anaerobacterium chartisolvens</name>
    <dbReference type="NCBI Taxonomy" id="1297424"/>
    <lineage>
        <taxon>Bacteria</taxon>
        <taxon>Bacillati</taxon>
        <taxon>Bacillota</taxon>
        <taxon>Clostridia</taxon>
        <taxon>Eubacteriales</taxon>
        <taxon>Oscillospiraceae</taxon>
        <taxon>Anaerobacterium</taxon>
    </lineage>
</organism>
<dbReference type="GO" id="GO:0015188">
    <property type="term" value="F:L-isoleucine transmembrane transporter activity"/>
    <property type="evidence" value="ECO:0007669"/>
    <property type="project" value="TreeGrafter"/>
</dbReference>
<dbReference type="Pfam" id="PF00005">
    <property type="entry name" value="ABC_tran"/>
    <property type="match status" value="1"/>
</dbReference>
<keyword evidence="3 5" id="KW-0067">ATP-binding</keyword>
<dbReference type="GO" id="GO:1903806">
    <property type="term" value="P:L-isoleucine import across plasma membrane"/>
    <property type="evidence" value="ECO:0007669"/>
    <property type="project" value="TreeGrafter"/>
</dbReference>
<gene>
    <name evidence="5" type="ORF">DFR58_10888</name>
</gene>
<dbReference type="CDD" id="cd03219">
    <property type="entry name" value="ABC_Mj1267_LivG_branched"/>
    <property type="match status" value="1"/>
</dbReference>
<dbReference type="GO" id="GO:0005886">
    <property type="term" value="C:plasma membrane"/>
    <property type="evidence" value="ECO:0007669"/>
    <property type="project" value="TreeGrafter"/>
</dbReference>
<dbReference type="InterPro" id="IPR003593">
    <property type="entry name" value="AAA+_ATPase"/>
</dbReference>
<evidence type="ECO:0000256" key="1">
    <source>
        <dbReference type="ARBA" id="ARBA00022448"/>
    </source>
</evidence>
<dbReference type="PANTHER" id="PTHR45772">
    <property type="entry name" value="CONSERVED COMPONENT OF ABC TRANSPORTER FOR NATURAL AMINO ACIDS-RELATED"/>
    <property type="match status" value="1"/>
</dbReference>
<name>A0A369BC11_9FIRM</name>
<dbReference type="EMBL" id="QPJT01000008">
    <property type="protein sequence ID" value="RCX17194.1"/>
    <property type="molecule type" value="Genomic_DNA"/>
</dbReference>
<proteinExistence type="predicted"/>
<evidence type="ECO:0000313" key="5">
    <source>
        <dbReference type="EMBL" id="RCX17194.1"/>
    </source>
</evidence>
<dbReference type="GO" id="GO:0005524">
    <property type="term" value="F:ATP binding"/>
    <property type="evidence" value="ECO:0007669"/>
    <property type="project" value="UniProtKB-KW"/>
</dbReference>
<keyword evidence="1" id="KW-0813">Transport</keyword>